<dbReference type="CDD" id="cd00077">
    <property type="entry name" value="HDc"/>
    <property type="match status" value="1"/>
</dbReference>
<keyword evidence="3" id="KW-0456">Lyase</keyword>
<evidence type="ECO:0000259" key="2">
    <source>
        <dbReference type="PROSITE" id="PS51832"/>
    </source>
</evidence>
<keyword evidence="4" id="KW-1185">Reference proteome</keyword>
<dbReference type="SMART" id="SM01080">
    <property type="entry name" value="CHASE2"/>
    <property type="match status" value="1"/>
</dbReference>
<reference evidence="3 4" key="1">
    <citation type="submission" date="2016-12" db="EMBL/GenBank/DDBJ databases">
        <title>Isolation and genomic insights into novel planktonic Zetaproteobacteria from stratified waters of the Chesapeake Bay.</title>
        <authorList>
            <person name="McAllister S.M."/>
            <person name="Kato S."/>
            <person name="Chan C.S."/>
            <person name="Chiu B.K."/>
            <person name="Field E.K."/>
        </authorList>
    </citation>
    <scope>NUCLEOTIDE SEQUENCE [LARGE SCALE GENOMIC DNA]</scope>
    <source>
        <strain evidence="3 4">CP-5</strain>
    </source>
</reference>
<dbReference type="Gene3D" id="1.10.3210.10">
    <property type="entry name" value="Hypothetical protein af1432"/>
    <property type="match status" value="1"/>
</dbReference>
<organism evidence="3 4">
    <name type="scientific">Mariprofundus aestuarium</name>
    <dbReference type="NCBI Taxonomy" id="1921086"/>
    <lineage>
        <taxon>Bacteria</taxon>
        <taxon>Pseudomonadati</taxon>
        <taxon>Pseudomonadota</taxon>
        <taxon>Candidatius Mariprofundia</taxon>
        <taxon>Mariprofundales</taxon>
        <taxon>Mariprofundaceae</taxon>
        <taxon>Mariprofundus</taxon>
    </lineage>
</organism>
<keyword evidence="1" id="KW-0812">Transmembrane</keyword>
<proteinExistence type="predicted"/>
<dbReference type="SMART" id="SM00471">
    <property type="entry name" value="HDc"/>
    <property type="match status" value="1"/>
</dbReference>
<dbReference type="InterPro" id="IPR052020">
    <property type="entry name" value="Cyclic_di-GMP/3'3'-cGAMP_PDE"/>
</dbReference>
<dbReference type="GO" id="GO:0004016">
    <property type="term" value="F:adenylate cyclase activity"/>
    <property type="evidence" value="ECO:0007669"/>
    <property type="project" value="UniProtKB-EC"/>
</dbReference>
<dbReference type="PROSITE" id="PS51832">
    <property type="entry name" value="HD_GYP"/>
    <property type="match status" value="1"/>
</dbReference>
<dbReference type="EC" id="4.6.1.1" evidence="3"/>
<evidence type="ECO:0000256" key="1">
    <source>
        <dbReference type="SAM" id="Phobius"/>
    </source>
</evidence>
<feature type="transmembrane region" description="Helical" evidence="1">
    <location>
        <begin position="340"/>
        <end position="360"/>
    </location>
</feature>
<feature type="transmembrane region" description="Helical" evidence="1">
    <location>
        <begin position="366"/>
        <end position="391"/>
    </location>
</feature>
<protein>
    <submittedName>
        <fullName evidence="3">Adenylate cyclase</fullName>
        <ecNumber evidence="3">4.6.1.1</ecNumber>
    </submittedName>
</protein>
<feature type="domain" description="HD-GYP" evidence="2">
    <location>
        <begin position="403"/>
        <end position="613"/>
    </location>
</feature>
<keyword evidence="1" id="KW-1133">Transmembrane helix</keyword>
<name>A0A2K8L2K6_MARES</name>
<evidence type="ECO:0000313" key="3">
    <source>
        <dbReference type="EMBL" id="ATX80081.1"/>
    </source>
</evidence>
<sequence length="622" mass="68439">MFYDAYQKNSSSGAASSKTVIVDIDDVSLEAVGQWPWPRYRVASLIHAVAQMQPAAIGLDIIFAEPDRTALINIQKAFMDDFNLDISLAGVPAALTDNDGYLGSVLSETGVVGAKYFYFDHSSSVEISGSSAFEIIGKTDLLTLHDAPGMLDNTYKIASQLKYAGFLNNQPDNDGMLRKLPLLIQYKGIIYPHLSLATFMRSQGENSATIEEGEYGPVIRVGRHYIPVSKKGFAQLRFNGPSHLYHSVSAVDILNGTVSEDNIRDKVVFVGSSAAGLKDLYHTVFDAQFPGVKTHAVMVENINDGNVIIDPTWGRTTIFALCVLTGIFISLLFIFVHSAFLVFAITTLWIAFMLIGSFIAFEYTGIFLATGTPAAIALILFSIFVITRFAIEKRHSHIWFRQLANARQVTMESMAAVAESRDPETGAHIKRTQHYVKAIADELVQSGFFSETLTPDFIDLLFVSAPLHDLGKVGVPDNILMKAGKLTDEEFVLMKKHAEYGKKIIYSTAEKIEGNNFLMLAGEIASTHHEKWDGSGYPNGLAAEDIPLSGRIMAVADVYDALISKRCYKPPFSHEKACGILREGRGSSFDTVVLDAFFNIEERIKEIAASFSDDNEMVLGDR</sequence>
<dbReference type="OrthoDB" id="9764337at2"/>
<dbReference type="InterPro" id="IPR037522">
    <property type="entry name" value="HD_GYP_dom"/>
</dbReference>
<dbReference type="PANTHER" id="PTHR45228">
    <property type="entry name" value="CYCLIC DI-GMP PHOSPHODIESTERASE TM_0186-RELATED"/>
    <property type="match status" value="1"/>
</dbReference>
<dbReference type="Proteomes" id="UP000231701">
    <property type="component" value="Chromosome"/>
</dbReference>
<dbReference type="Pfam" id="PF05226">
    <property type="entry name" value="CHASE2"/>
    <property type="match status" value="1"/>
</dbReference>
<feature type="transmembrane region" description="Helical" evidence="1">
    <location>
        <begin position="313"/>
        <end position="333"/>
    </location>
</feature>
<keyword evidence="1" id="KW-0472">Membrane</keyword>
<dbReference type="KEGG" id="maes:Ga0123461_1668"/>
<dbReference type="AlphaFoldDB" id="A0A2K8L2K6"/>
<dbReference type="Pfam" id="PF13487">
    <property type="entry name" value="HD_5"/>
    <property type="match status" value="1"/>
</dbReference>
<dbReference type="EMBL" id="CP018799">
    <property type="protein sequence ID" value="ATX80081.1"/>
    <property type="molecule type" value="Genomic_DNA"/>
</dbReference>
<dbReference type="InterPro" id="IPR007890">
    <property type="entry name" value="CHASE2"/>
</dbReference>
<dbReference type="GO" id="GO:0008081">
    <property type="term" value="F:phosphoric diester hydrolase activity"/>
    <property type="evidence" value="ECO:0007669"/>
    <property type="project" value="UniProtKB-ARBA"/>
</dbReference>
<gene>
    <name evidence="3" type="ORF">Ga0123461_1668</name>
</gene>
<dbReference type="PANTHER" id="PTHR45228:SF5">
    <property type="entry name" value="CYCLIC DI-GMP PHOSPHODIESTERASE VC_1348-RELATED"/>
    <property type="match status" value="1"/>
</dbReference>
<dbReference type="InterPro" id="IPR003607">
    <property type="entry name" value="HD/PDEase_dom"/>
</dbReference>
<dbReference type="SUPFAM" id="SSF109604">
    <property type="entry name" value="HD-domain/PDEase-like"/>
    <property type="match status" value="1"/>
</dbReference>
<evidence type="ECO:0000313" key="4">
    <source>
        <dbReference type="Proteomes" id="UP000231701"/>
    </source>
</evidence>
<accession>A0A2K8L2K6</accession>